<sequence>MSSGFSWSDIWWALIPTQAVGVVFGLIMVAIFLVYMVFLFRTYFVEKPKRTDQLIDAIEKQNSEKNAFLRYNLKEYFKNKCTDKVIKNLWLDFDQSLVTNTTKTKDYSTIDSKYFFNTTNVFPHLSGSRLIVSIPSMLVAIGVLGTFTGLVLGLNNLEINTDDTVVLKQGIGELISGASIAFNTSVLGVFFSLIASTTERALEKAAHKSVEKINHLLISVFPMAPSEQALLHIKDSSEQSKEALQTLHEKIGSELQKSVSSMSEDFQKSMEHALTKIMEPAINSLVSNTQQQSSQALEDLVTEFMGGMKLAGQEQAQEMNNAAQAVQESMQEISEQLSQSFEGFNSQQSKFLENSAEQQGNYKQQQQELQEDLLEIFEKNQKQNANAQEQYDQLLGNLSSKQSGLLEDLAIHQKAIQEQADLRDQARQEEVKSTIEQLGKEQADLLSEITEYSRNAAEQNRLLIENHKQLTEHLNAAVNGMENSSNSIQATSKSLQLVSANTRSATTEMADALKLLNAGLITTNSENSHLAEILTKQSQSMTLLQTNLLVATTELKKTAETANSGFNQLEEHQKSFLQSLSKELLGSVGMFADQINKMEKQAEHWLSSYSQEVTNQTNERLKEWNNQTFEFTKNMTSAVSAISTLVDEIEQKVEKSA</sequence>
<keyword evidence="1" id="KW-0175">Coiled coil</keyword>
<dbReference type="Proteomes" id="UP001156682">
    <property type="component" value="Unassembled WGS sequence"/>
</dbReference>
<keyword evidence="4" id="KW-1185">Reference proteome</keyword>
<dbReference type="NCBIfam" id="NF033915">
    <property type="entry name" value="antiphage_ZorA_2"/>
    <property type="match status" value="1"/>
</dbReference>
<feature type="coiled-coil region" evidence="1">
    <location>
        <begin position="316"/>
        <end position="455"/>
    </location>
</feature>
<keyword evidence="2" id="KW-1133">Transmembrane helix</keyword>
<name>A0ABQ5ZY65_9GAMM</name>
<proteinExistence type="predicted"/>
<accession>A0ABQ5ZY65</accession>
<dbReference type="RefSeq" id="WP_027851391.1">
    <property type="nucleotide sequence ID" value="NZ_BSOR01000032.1"/>
</dbReference>
<protein>
    <recommendedName>
        <fullName evidence="5">MotA/TolQ/ExbB proton channel family protein</fullName>
    </recommendedName>
</protein>
<feature type="transmembrane region" description="Helical" evidence="2">
    <location>
        <begin position="130"/>
        <end position="154"/>
    </location>
</feature>
<gene>
    <name evidence="3" type="ORF">GCM10007878_18740</name>
</gene>
<keyword evidence="2" id="KW-0472">Membrane</keyword>
<organism evidence="3 4">
    <name type="scientific">Marinospirillum insulare</name>
    <dbReference type="NCBI Taxonomy" id="217169"/>
    <lineage>
        <taxon>Bacteria</taxon>
        <taxon>Pseudomonadati</taxon>
        <taxon>Pseudomonadota</taxon>
        <taxon>Gammaproteobacteria</taxon>
        <taxon>Oceanospirillales</taxon>
        <taxon>Oceanospirillaceae</taxon>
        <taxon>Marinospirillum</taxon>
    </lineage>
</organism>
<dbReference type="EMBL" id="BSOR01000032">
    <property type="protein sequence ID" value="GLR64436.1"/>
    <property type="molecule type" value="Genomic_DNA"/>
</dbReference>
<evidence type="ECO:0000256" key="1">
    <source>
        <dbReference type="SAM" id="Coils"/>
    </source>
</evidence>
<evidence type="ECO:0000313" key="3">
    <source>
        <dbReference type="EMBL" id="GLR64436.1"/>
    </source>
</evidence>
<keyword evidence="2" id="KW-0812">Transmembrane</keyword>
<reference evidence="4" key="1">
    <citation type="journal article" date="2019" name="Int. J. Syst. Evol. Microbiol.">
        <title>The Global Catalogue of Microorganisms (GCM) 10K type strain sequencing project: providing services to taxonomists for standard genome sequencing and annotation.</title>
        <authorList>
            <consortium name="The Broad Institute Genomics Platform"/>
            <consortium name="The Broad Institute Genome Sequencing Center for Infectious Disease"/>
            <person name="Wu L."/>
            <person name="Ma J."/>
        </authorList>
    </citation>
    <scope>NUCLEOTIDE SEQUENCE [LARGE SCALE GENOMIC DNA]</scope>
    <source>
        <strain evidence="4">NBRC 100033</strain>
    </source>
</reference>
<evidence type="ECO:0000313" key="4">
    <source>
        <dbReference type="Proteomes" id="UP001156682"/>
    </source>
</evidence>
<feature type="transmembrane region" description="Helical" evidence="2">
    <location>
        <begin position="20"/>
        <end position="40"/>
    </location>
</feature>
<comment type="caution">
    <text evidence="3">The sequence shown here is derived from an EMBL/GenBank/DDBJ whole genome shotgun (WGS) entry which is preliminary data.</text>
</comment>
<evidence type="ECO:0008006" key="5">
    <source>
        <dbReference type="Google" id="ProtNLM"/>
    </source>
</evidence>
<evidence type="ECO:0000256" key="2">
    <source>
        <dbReference type="SAM" id="Phobius"/>
    </source>
</evidence>